<evidence type="ECO:0000256" key="1">
    <source>
        <dbReference type="ARBA" id="ARBA00004141"/>
    </source>
</evidence>
<dbReference type="RefSeq" id="WP_386101003.1">
    <property type="nucleotide sequence ID" value="NZ_JBHUOZ010000003.1"/>
</dbReference>
<gene>
    <name evidence="9" type="ORF">ACFS6H_15785</name>
</gene>
<evidence type="ECO:0000256" key="4">
    <source>
        <dbReference type="ARBA" id="ARBA00022692"/>
    </source>
</evidence>
<keyword evidence="4 7" id="KW-0812">Transmembrane</keyword>
<dbReference type="InterPro" id="IPR022764">
    <property type="entry name" value="Peptidase_S54_rhomboid_dom"/>
</dbReference>
<feature type="transmembrane region" description="Helical" evidence="7">
    <location>
        <begin position="145"/>
        <end position="169"/>
    </location>
</feature>
<comment type="subcellular location">
    <subcellularLocation>
        <location evidence="1">Membrane</location>
        <topology evidence="1">Multi-pass membrane protein</topology>
    </subcellularLocation>
</comment>
<dbReference type="GO" id="GO:0008233">
    <property type="term" value="F:peptidase activity"/>
    <property type="evidence" value="ECO:0007669"/>
    <property type="project" value="UniProtKB-KW"/>
</dbReference>
<keyword evidence="5 7" id="KW-1133">Transmembrane helix</keyword>
<feature type="transmembrane region" description="Helical" evidence="7">
    <location>
        <begin position="91"/>
        <end position="111"/>
    </location>
</feature>
<feature type="transmembrane region" description="Helical" evidence="7">
    <location>
        <begin position="43"/>
        <end position="70"/>
    </location>
</feature>
<reference evidence="10" key="1">
    <citation type="journal article" date="2019" name="Int. J. Syst. Evol. Microbiol.">
        <title>The Global Catalogue of Microorganisms (GCM) 10K type strain sequencing project: providing services to taxonomists for standard genome sequencing and annotation.</title>
        <authorList>
            <consortium name="The Broad Institute Genomics Platform"/>
            <consortium name="The Broad Institute Genome Sequencing Center for Infectious Disease"/>
            <person name="Wu L."/>
            <person name="Ma J."/>
        </authorList>
    </citation>
    <scope>NUCLEOTIDE SEQUENCE [LARGE SCALE GENOMIC DNA]</scope>
    <source>
        <strain evidence="10">KCTC 23299</strain>
    </source>
</reference>
<dbReference type="Pfam" id="PF01694">
    <property type="entry name" value="Rhomboid"/>
    <property type="match status" value="1"/>
</dbReference>
<keyword evidence="6 7" id="KW-0472">Membrane</keyword>
<dbReference type="PANTHER" id="PTHR43066:SF26">
    <property type="entry name" value="RHOMBOID PROTEASE GLPG"/>
    <property type="match status" value="1"/>
</dbReference>
<evidence type="ECO:0000313" key="10">
    <source>
        <dbReference type="Proteomes" id="UP001597511"/>
    </source>
</evidence>
<feature type="transmembrane region" description="Helical" evidence="7">
    <location>
        <begin position="181"/>
        <end position="200"/>
    </location>
</feature>
<dbReference type="Proteomes" id="UP001597511">
    <property type="component" value="Unassembled WGS sequence"/>
</dbReference>
<dbReference type="GO" id="GO:0006508">
    <property type="term" value="P:proteolysis"/>
    <property type="evidence" value="ECO:0007669"/>
    <property type="project" value="UniProtKB-KW"/>
</dbReference>
<evidence type="ECO:0000313" key="9">
    <source>
        <dbReference type="EMBL" id="MFD2921186.1"/>
    </source>
</evidence>
<keyword evidence="9" id="KW-0645">Protease</keyword>
<evidence type="ECO:0000256" key="3">
    <source>
        <dbReference type="ARBA" id="ARBA00022519"/>
    </source>
</evidence>
<keyword evidence="3" id="KW-0997">Cell inner membrane</keyword>
<dbReference type="SUPFAM" id="SSF144091">
    <property type="entry name" value="Rhomboid-like"/>
    <property type="match status" value="1"/>
</dbReference>
<evidence type="ECO:0000256" key="2">
    <source>
        <dbReference type="ARBA" id="ARBA00022475"/>
    </source>
</evidence>
<keyword evidence="10" id="KW-1185">Reference proteome</keyword>
<evidence type="ECO:0000256" key="5">
    <source>
        <dbReference type="ARBA" id="ARBA00022989"/>
    </source>
</evidence>
<proteinExistence type="predicted"/>
<feature type="domain" description="Peptidase S54 rhomboid" evidence="8">
    <location>
        <begin position="41"/>
        <end position="197"/>
    </location>
</feature>
<evidence type="ECO:0000256" key="6">
    <source>
        <dbReference type="ARBA" id="ARBA00023136"/>
    </source>
</evidence>
<keyword evidence="2" id="KW-1003">Cell membrane</keyword>
<protein>
    <submittedName>
        <fullName evidence="9">Rhomboid family intramembrane serine protease</fullName>
        <ecNumber evidence="9">3.4.21.-</ecNumber>
    </submittedName>
</protein>
<evidence type="ECO:0000259" key="8">
    <source>
        <dbReference type="Pfam" id="PF01694"/>
    </source>
</evidence>
<dbReference type="EMBL" id="JBHUOZ010000003">
    <property type="protein sequence ID" value="MFD2921186.1"/>
    <property type="molecule type" value="Genomic_DNA"/>
</dbReference>
<comment type="caution">
    <text evidence="9">The sequence shown here is derived from an EMBL/GenBank/DDBJ whole genome shotgun (WGS) entry which is preliminary data.</text>
</comment>
<dbReference type="InterPro" id="IPR035952">
    <property type="entry name" value="Rhomboid-like_sf"/>
</dbReference>
<sequence>MEFSFTLVVVAITVLISYRAFNSDKLMGDLIFYPPAVTDRNQWYRFITCGVIHADWGHLIFNMYALYIFGAGQGNTGVEFTFRTVFGQFGNLYYLLMYVTALVVCMIPTYLKNRNNYHYRSLGASGAVSAVIFAYMFFNPTIKLGLLFIPIYMPGFLFGFIYLLISTWFANKGGGYINHSAHIWGAIWGIVFVIIFCTAFSDYPVVQEFINQVSNMSASDFIQFGRY</sequence>
<dbReference type="PANTHER" id="PTHR43066">
    <property type="entry name" value="RHOMBOID-RELATED PROTEIN"/>
    <property type="match status" value="1"/>
</dbReference>
<dbReference type="EC" id="3.4.21.-" evidence="9"/>
<feature type="transmembrane region" description="Helical" evidence="7">
    <location>
        <begin position="117"/>
        <end position="138"/>
    </location>
</feature>
<organism evidence="9 10">
    <name type="scientific">Terrimonas rubra</name>
    <dbReference type="NCBI Taxonomy" id="1035890"/>
    <lineage>
        <taxon>Bacteria</taxon>
        <taxon>Pseudomonadati</taxon>
        <taxon>Bacteroidota</taxon>
        <taxon>Chitinophagia</taxon>
        <taxon>Chitinophagales</taxon>
        <taxon>Chitinophagaceae</taxon>
        <taxon>Terrimonas</taxon>
    </lineage>
</organism>
<evidence type="ECO:0000256" key="7">
    <source>
        <dbReference type="SAM" id="Phobius"/>
    </source>
</evidence>
<keyword evidence="9" id="KW-0378">Hydrolase</keyword>
<dbReference type="Gene3D" id="1.20.1540.10">
    <property type="entry name" value="Rhomboid-like"/>
    <property type="match status" value="1"/>
</dbReference>
<name>A0ABW6AA46_9BACT</name>
<accession>A0ABW6AA46</accession>